<feature type="compositionally biased region" description="Polar residues" evidence="1">
    <location>
        <begin position="143"/>
        <end position="165"/>
    </location>
</feature>
<dbReference type="EMBL" id="JACCJC010000057">
    <property type="protein sequence ID" value="KAF6231417.1"/>
    <property type="molecule type" value="Genomic_DNA"/>
</dbReference>
<feature type="compositionally biased region" description="Low complexity" evidence="1">
    <location>
        <begin position="111"/>
        <end position="121"/>
    </location>
</feature>
<dbReference type="GO" id="GO:0005737">
    <property type="term" value="C:cytoplasm"/>
    <property type="evidence" value="ECO:0007669"/>
    <property type="project" value="TreeGrafter"/>
</dbReference>
<dbReference type="Gene3D" id="3.40.30.10">
    <property type="entry name" value="Glutaredoxin"/>
    <property type="match status" value="1"/>
</dbReference>
<dbReference type="RefSeq" id="XP_037160849.1">
    <property type="nucleotide sequence ID" value="XM_037312263.1"/>
</dbReference>
<dbReference type="AlphaFoldDB" id="A0A8H6FMS6"/>
<evidence type="ECO:0000313" key="3">
    <source>
        <dbReference type="Proteomes" id="UP000578531"/>
    </source>
</evidence>
<dbReference type="PANTHER" id="PTHR12232:SF0">
    <property type="entry name" value="THIOREDOXIN DOMAIN-CONTAINING PROTEIN"/>
    <property type="match status" value="1"/>
</dbReference>
<dbReference type="PROSITE" id="PS51354">
    <property type="entry name" value="GLUTAREDOXIN_2"/>
    <property type="match status" value="1"/>
</dbReference>
<protein>
    <submittedName>
        <fullName evidence="2">Uncharacterized protein</fullName>
    </submittedName>
</protein>
<accession>A0A8H6FMS6</accession>
<comment type="caution">
    <text evidence="2">The sequence shown here is derived from an EMBL/GenBank/DDBJ whole genome shotgun (WGS) entry which is preliminary data.</text>
</comment>
<dbReference type="SUPFAM" id="SSF52833">
    <property type="entry name" value="Thioredoxin-like"/>
    <property type="match status" value="1"/>
</dbReference>
<reference evidence="2 3" key="1">
    <citation type="journal article" date="2020" name="Genomics">
        <title>Complete, high-quality genomes from long-read metagenomic sequencing of two wolf lichen thalli reveals enigmatic genome architecture.</title>
        <authorList>
            <person name="McKenzie S.K."/>
            <person name="Walston R.F."/>
            <person name="Allen J.L."/>
        </authorList>
    </citation>
    <scope>NUCLEOTIDE SEQUENCE [LARGE SCALE GENOMIC DNA]</scope>
    <source>
        <strain evidence="2">WasteWater2</strain>
    </source>
</reference>
<keyword evidence="3" id="KW-1185">Reference proteome</keyword>
<evidence type="ECO:0000313" key="2">
    <source>
        <dbReference type="EMBL" id="KAF6231417.1"/>
    </source>
</evidence>
<dbReference type="PANTHER" id="PTHR12232">
    <property type="entry name" value="SH3 DOMAIN-BINDING GLUTAMIC ACID-RICH-LIKE PROTEIN"/>
    <property type="match status" value="1"/>
</dbReference>
<feature type="region of interest" description="Disordered" evidence="1">
    <location>
        <begin position="95"/>
        <end position="408"/>
    </location>
</feature>
<feature type="compositionally biased region" description="Basic and acidic residues" evidence="1">
    <location>
        <begin position="172"/>
        <end position="185"/>
    </location>
</feature>
<gene>
    <name evidence="2" type="ORF">HO173_010378</name>
</gene>
<feature type="compositionally biased region" description="Basic and acidic residues" evidence="1">
    <location>
        <begin position="269"/>
        <end position="290"/>
    </location>
</feature>
<dbReference type="InterPro" id="IPR036249">
    <property type="entry name" value="Thioredoxin-like_sf"/>
</dbReference>
<feature type="compositionally biased region" description="Polar residues" evidence="1">
    <location>
        <begin position="191"/>
        <end position="212"/>
    </location>
</feature>
<sequence length="408" mass="43026">MADQTPKSYHTDPNLYLYTSLTAGSSQIITATSRMETILKANKIRFQALDVATDEKARMLWGRRAGKRKLPGLVRMGMIVGDLEEVEEWNEYGELRDNVEPGPKPAPSAPATPSKAPTAPSLEILSKAPATNPVTPSKPPALVSSTETPPRAAPSSTDSPLTTAMRQAGFEAARKAGDAKSKARAEALQASKAQADTPTSETLQKLDNSSPTGMPPPSGATEAGEALKPETGNTSAEGNADDVPVTEEGKREAEEEGKNSNVHGLGAMDADKVETDGKETKMLRSKKAEDSATEATVASESEEVLEGRGQAESFSEDIPNSKEVEEAANASIMHDKSHIVLVGSREADRTPPSEPVDEKEELSDPKEKDGSKLKEATNVSDEGQGLPGDKTQDQPAASGVEAGNSVAD</sequence>
<proteinExistence type="predicted"/>
<organism evidence="2 3">
    <name type="scientific">Letharia columbiana</name>
    <dbReference type="NCBI Taxonomy" id="112416"/>
    <lineage>
        <taxon>Eukaryota</taxon>
        <taxon>Fungi</taxon>
        <taxon>Dikarya</taxon>
        <taxon>Ascomycota</taxon>
        <taxon>Pezizomycotina</taxon>
        <taxon>Lecanoromycetes</taxon>
        <taxon>OSLEUM clade</taxon>
        <taxon>Lecanoromycetidae</taxon>
        <taxon>Lecanorales</taxon>
        <taxon>Lecanorineae</taxon>
        <taxon>Parmeliaceae</taxon>
        <taxon>Letharia</taxon>
    </lineage>
</organism>
<dbReference type="Proteomes" id="UP000578531">
    <property type="component" value="Unassembled WGS sequence"/>
</dbReference>
<evidence type="ECO:0000256" key="1">
    <source>
        <dbReference type="SAM" id="MobiDB-lite"/>
    </source>
</evidence>
<name>A0A8H6FMS6_9LECA</name>
<feature type="compositionally biased region" description="Basic and acidic residues" evidence="1">
    <location>
        <begin position="247"/>
        <end position="258"/>
    </location>
</feature>
<dbReference type="InterPro" id="IPR051033">
    <property type="entry name" value="SH3BGR"/>
</dbReference>
<feature type="compositionally biased region" description="Basic and acidic residues" evidence="1">
    <location>
        <begin position="362"/>
        <end position="375"/>
    </location>
</feature>
<dbReference type="OrthoDB" id="9932926at2759"/>
<dbReference type="GeneID" id="59292024"/>